<organism evidence="1 2">
    <name type="scientific">Nephila pilipes</name>
    <name type="common">Giant wood spider</name>
    <name type="synonym">Nephila maculata</name>
    <dbReference type="NCBI Taxonomy" id="299642"/>
    <lineage>
        <taxon>Eukaryota</taxon>
        <taxon>Metazoa</taxon>
        <taxon>Ecdysozoa</taxon>
        <taxon>Arthropoda</taxon>
        <taxon>Chelicerata</taxon>
        <taxon>Arachnida</taxon>
        <taxon>Araneae</taxon>
        <taxon>Araneomorphae</taxon>
        <taxon>Entelegynae</taxon>
        <taxon>Araneoidea</taxon>
        <taxon>Nephilidae</taxon>
        <taxon>Nephila</taxon>
    </lineage>
</organism>
<evidence type="ECO:0008006" key="3">
    <source>
        <dbReference type="Google" id="ProtNLM"/>
    </source>
</evidence>
<name>A0A8X6UDP0_NEPPI</name>
<keyword evidence="2" id="KW-1185">Reference proteome</keyword>
<evidence type="ECO:0000313" key="2">
    <source>
        <dbReference type="Proteomes" id="UP000887013"/>
    </source>
</evidence>
<dbReference type="AlphaFoldDB" id="A0A8X6UDP0"/>
<dbReference type="Proteomes" id="UP000887013">
    <property type="component" value="Unassembled WGS sequence"/>
</dbReference>
<sequence length="99" mass="11670">MRPYRKTSKLPPKCTRDKKRFRNVKLPAKILIHVMINMDYAGMLHNRWLNANYLCRSWNQSQTAFIDVAYQQNWGKRSKIIDSLAIKEGFACSKILLIL</sequence>
<gene>
    <name evidence="1" type="ORF">NPIL_468331</name>
</gene>
<evidence type="ECO:0000313" key="1">
    <source>
        <dbReference type="EMBL" id="GFU06774.1"/>
    </source>
</evidence>
<protein>
    <recommendedName>
        <fullName evidence="3">F-box domain-containing protein</fullName>
    </recommendedName>
</protein>
<accession>A0A8X6UDP0</accession>
<proteinExistence type="predicted"/>
<dbReference type="EMBL" id="BMAW01028304">
    <property type="protein sequence ID" value="GFU06774.1"/>
    <property type="molecule type" value="Genomic_DNA"/>
</dbReference>
<comment type="caution">
    <text evidence="1">The sequence shown here is derived from an EMBL/GenBank/DDBJ whole genome shotgun (WGS) entry which is preliminary data.</text>
</comment>
<reference evidence="1" key="1">
    <citation type="submission" date="2020-08" db="EMBL/GenBank/DDBJ databases">
        <title>Multicomponent nature underlies the extraordinary mechanical properties of spider dragline silk.</title>
        <authorList>
            <person name="Kono N."/>
            <person name="Nakamura H."/>
            <person name="Mori M."/>
            <person name="Yoshida Y."/>
            <person name="Ohtoshi R."/>
            <person name="Malay A.D."/>
            <person name="Moran D.A.P."/>
            <person name="Tomita M."/>
            <person name="Numata K."/>
            <person name="Arakawa K."/>
        </authorList>
    </citation>
    <scope>NUCLEOTIDE SEQUENCE</scope>
</reference>